<keyword evidence="2" id="KW-1133">Transmembrane helix</keyword>
<dbReference type="PROSITE" id="PS51318">
    <property type="entry name" value="TAT"/>
    <property type="match status" value="1"/>
</dbReference>
<sequence>MSQRRRVARAAFSATAATACLALATPAWASSTIGLKSAHHGKKAGYFTQQCDDERFANLPDDHDGWHFVLPGKNSGSFETLTLTFSDGTNDVTVNIPDGSDAYPDFFYSTGGKDPRQIHAYLFTPAGWKLVDGSATISGTGDDFNVSHTCKGTVPKPTPTPTPSVSESPEPSESPSASESPEPSESPSASESPSTSESPTPSDSASPTTSPSGGTGGGGDLPLTGVAVTGMALTGVALIGGGVALMTLRRRRDRITFTG</sequence>
<protein>
    <submittedName>
        <fullName evidence="4">LPXTG cell wall anchor domain-containing protein</fullName>
    </submittedName>
</protein>
<keyword evidence="3" id="KW-0732">Signal</keyword>
<dbReference type="InterPro" id="IPR006311">
    <property type="entry name" value="TAT_signal"/>
</dbReference>
<keyword evidence="2" id="KW-0812">Transmembrane</keyword>
<proteinExistence type="predicted"/>
<keyword evidence="2" id="KW-0472">Membrane</keyword>
<dbReference type="AlphaFoldDB" id="A0A7H8XI26"/>
<reference evidence="4 5" key="1">
    <citation type="submission" date="2020-07" db="EMBL/GenBank/DDBJ databases">
        <title>A bifunctional nitrone conjugated secondary metabolite targeting the ribosome.</title>
        <authorList>
            <person name="Limbrick E.M."/>
            <person name="Graf M."/>
            <person name="Derewacz D.K."/>
            <person name="Nguyen F."/>
            <person name="Spraggins J.M."/>
            <person name="Wieland M."/>
            <person name="Ynigez-Gutierrez A.E."/>
            <person name="Reisman B.J."/>
            <person name="Zinshteyn B."/>
            <person name="McCulloch K."/>
            <person name="Iverson T.M."/>
            <person name="Green R."/>
            <person name="Wilson D.N."/>
            <person name="Bachmann B.O."/>
        </authorList>
    </citation>
    <scope>NUCLEOTIDE SEQUENCE [LARGE SCALE GENOMIC DNA]</scope>
    <source>
        <strain evidence="5">aurantiaca</strain>
    </source>
</reference>
<feature type="compositionally biased region" description="Low complexity" evidence="1">
    <location>
        <begin position="163"/>
        <end position="212"/>
    </location>
</feature>
<name>A0A7H8XI26_9ACTN</name>
<dbReference type="NCBIfam" id="TIGR01167">
    <property type="entry name" value="LPXTG_anchor"/>
    <property type="match status" value="1"/>
</dbReference>
<dbReference type="Proteomes" id="UP000509335">
    <property type="component" value="Chromosome"/>
</dbReference>
<dbReference type="PROSITE" id="PS51257">
    <property type="entry name" value="PROKAR_LIPOPROTEIN"/>
    <property type="match status" value="1"/>
</dbReference>
<evidence type="ECO:0000256" key="2">
    <source>
        <dbReference type="SAM" id="Phobius"/>
    </source>
</evidence>
<feature type="signal peptide" evidence="3">
    <location>
        <begin position="1"/>
        <end position="29"/>
    </location>
</feature>
<feature type="chain" id="PRO_5043725274" evidence="3">
    <location>
        <begin position="30"/>
        <end position="259"/>
    </location>
</feature>
<gene>
    <name evidence="4" type="ORF">HXZ27_09645</name>
</gene>
<evidence type="ECO:0000313" key="4">
    <source>
        <dbReference type="EMBL" id="QLD24435.1"/>
    </source>
</evidence>
<organism evidence="4 5">
    <name type="scientific">Micromonospora carbonacea</name>
    <dbReference type="NCBI Taxonomy" id="47853"/>
    <lineage>
        <taxon>Bacteria</taxon>
        <taxon>Bacillati</taxon>
        <taxon>Actinomycetota</taxon>
        <taxon>Actinomycetes</taxon>
        <taxon>Micromonosporales</taxon>
        <taxon>Micromonosporaceae</taxon>
        <taxon>Micromonospora</taxon>
    </lineage>
</organism>
<evidence type="ECO:0000313" key="5">
    <source>
        <dbReference type="Proteomes" id="UP000509335"/>
    </source>
</evidence>
<feature type="region of interest" description="Disordered" evidence="1">
    <location>
        <begin position="148"/>
        <end position="221"/>
    </location>
</feature>
<feature type="transmembrane region" description="Helical" evidence="2">
    <location>
        <begin position="226"/>
        <end position="248"/>
    </location>
</feature>
<evidence type="ECO:0000256" key="3">
    <source>
        <dbReference type="SAM" id="SignalP"/>
    </source>
</evidence>
<accession>A0A7H8XI26</accession>
<dbReference type="KEGG" id="mcab:HXZ27_09645"/>
<dbReference type="EMBL" id="CP058322">
    <property type="protein sequence ID" value="QLD24435.1"/>
    <property type="molecule type" value="Genomic_DNA"/>
</dbReference>
<evidence type="ECO:0000256" key="1">
    <source>
        <dbReference type="SAM" id="MobiDB-lite"/>
    </source>
</evidence>